<dbReference type="GO" id="GO:0015385">
    <property type="term" value="F:sodium:proton antiporter activity"/>
    <property type="evidence" value="ECO:0007669"/>
    <property type="project" value="InterPro"/>
</dbReference>
<feature type="transmembrane region" description="Helical" evidence="14">
    <location>
        <begin position="381"/>
        <end position="407"/>
    </location>
</feature>
<keyword evidence="10 14" id="KW-0472">Membrane</keyword>
<keyword evidence="11 12" id="KW-0739">Sodium transport</keyword>
<evidence type="ECO:0000256" key="8">
    <source>
        <dbReference type="ARBA" id="ARBA00023053"/>
    </source>
</evidence>
<comment type="subcellular location">
    <subcellularLocation>
        <location evidence="1">Apical cell membrane</location>
        <topology evidence="1">Multi-pass membrane protein</topology>
    </subcellularLocation>
</comment>
<evidence type="ECO:0000256" key="7">
    <source>
        <dbReference type="ARBA" id="ARBA00022989"/>
    </source>
</evidence>
<feature type="compositionally biased region" description="Acidic residues" evidence="13">
    <location>
        <begin position="725"/>
        <end position="737"/>
    </location>
</feature>
<reference evidence="18" key="1">
    <citation type="submission" date="2025-08" db="UniProtKB">
        <authorList>
            <consortium name="Ensembl"/>
        </authorList>
    </citation>
    <scope>IDENTIFICATION</scope>
</reference>
<dbReference type="Pfam" id="PF16644">
    <property type="entry name" value="NEXCaM_BD"/>
    <property type="match status" value="1"/>
</dbReference>
<evidence type="ECO:0000259" key="17">
    <source>
        <dbReference type="Pfam" id="PF16644"/>
    </source>
</evidence>
<evidence type="ECO:0000256" key="14">
    <source>
        <dbReference type="SAM" id="Phobius"/>
    </source>
</evidence>
<organism evidence="18 19">
    <name type="scientific">Sus scrofa</name>
    <name type="common">Pig</name>
    <dbReference type="NCBI Taxonomy" id="9823"/>
    <lineage>
        <taxon>Eukaryota</taxon>
        <taxon>Metazoa</taxon>
        <taxon>Chordata</taxon>
        <taxon>Craniata</taxon>
        <taxon>Vertebrata</taxon>
        <taxon>Euteleostomi</taxon>
        <taxon>Mammalia</taxon>
        <taxon>Eutheria</taxon>
        <taxon>Laurasiatheria</taxon>
        <taxon>Artiodactyla</taxon>
        <taxon>Suina</taxon>
        <taxon>Suidae</taxon>
        <taxon>Sus</taxon>
    </lineage>
</organism>
<evidence type="ECO:0000256" key="13">
    <source>
        <dbReference type="SAM" id="MobiDB-lite"/>
    </source>
</evidence>
<keyword evidence="15" id="KW-0732">Signal</keyword>
<evidence type="ECO:0000256" key="6">
    <source>
        <dbReference type="ARBA" id="ARBA00022692"/>
    </source>
</evidence>
<feature type="transmembrane region" description="Helical" evidence="14">
    <location>
        <begin position="451"/>
        <end position="469"/>
    </location>
</feature>
<dbReference type="InterPro" id="IPR006153">
    <property type="entry name" value="Cation/H_exchanger_TM"/>
</dbReference>
<dbReference type="Pfam" id="PF00999">
    <property type="entry name" value="Na_H_Exchanger"/>
    <property type="match status" value="1"/>
</dbReference>
<dbReference type="AlphaFoldDB" id="A0A8D0Y2P1"/>
<feature type="transmembrane region" description="Helical" evidence="14">
    <location>
        <begin position="158"/>
        <end position="181"/>
    </location>
</feature>
<feature type="transmembrane region" description="Helical" evidence="14">
    <location>
        <begin position="270"/>
        <end position="291"/>
    </location>
</feature>
<dbReference type="InterPro" id="IPR001953">
    <property type="entry name" value="NHE-2/4"/>
</dbReference>
<evidence type="ECO:0000259" key="16">
    <source>
        <dbReference type="Pfam" id="PF00999"/>
    </source>
</evidence>
<evidence type="ECO:0000313" key="18">
    <source>
        <dbReference type="Ensembl" id="ENSSSCP00030045146.1"/>
    </source>
</evidence>
<dbReference type="InterPro" id="IPR018422">
    <property type="entry name" value="Cation/H_exchanger_CPA1"/>
</dbReference>
<feature type="compositionally biased region" description="Polar residues" evidence="13">
    <location>
        <begin position="657"/>
        <end position="666"/>
    </location>
</feature>
<dbReference type="Gene3D" id="6.10.250.2020">
    <property type="match status" value="1"/>
</dbReference>
<keyword evidence="3 12" id="KW-0813">Transport</keyword>
<accession>A0A8D0Y2P1</accession>
<feature type="transmembrane region" description="Helical" evidence="14">
    <location>
        <begin position="311"/>
        <end position="333"/>
    </location>
</feature>
<feature type="transmembrane region" description="Helical" evidence="14">
    <location>
        <begin position="227"/>
        <end position="249"/>
    </location>
</feature>
<feature type="region of interest" description="Disordered" evidence="13">
    <location>
        <begin position="650"/>
        <end position="765"/>
    </location>
</feature>
<dbReference type="InterPro" id="IPR004709">
    <property type="entry name" value="NaH_exchanger"/>
</dbReference>
<comment type="similarity">
    <text evidence="2 12">Belongs to the monovalent cation:proton antiporter 1 (CPA1) transporter (TC 2.A.36) family.</text>
</comment>
<dbReference type="PRINTS" id="PR01084">
    <property type="entry name" value="NAHEXCHNGR"/>
</dbReference>
<dbReference type="InterPro" id="IPR032103">
    <property type="entry name" value="NHE_CaM-bd"/>
</dbReference>
<feature type="domain" description="Sodium/hydrogen exchanger regulatory region" evidence="17">
    <location>
        <begin position="540"/>
        <end position="644"/>
    </location>
</feature>
<feature type="transmembrane region" description="Helical" evidence="14">
    <location>
        <begin position="193"/>
        <end position="215"/>
    </location>
</feature>
<feature type="transmembrane region" description="Helical" evidence="14">
    <location>
        <begin position="423"/>
        <end position="445"/>
    </location>
</feature>
<evidence type="ECO:0000256" key="9">
    <source>
        <dbReference type="ARBA" id="ARBA00023065"/>
    </source>
</evidence>
<keyword evidence="8" id="KW-0915">Sodium</keyword>
<evidence type="ECO:0000256" key="11">
    <source>
        <dbReference type="ARBA" id="ARBA00023201"/>
    </source>
</evidence>
<dbReference type="GO" id="GO:0016324">
    <property type="term" value="C:apical plasma membrane"/>
    <property type="evidence" value="ECO:0007669"/>
    <property type="project" value="UniProtKB-SubCell"/>
</dbReference>
<dbReference type="GO" id="GO:0006885">
    <property type="term" value="P:regulation of pH"/>
    <property type="evidence" value="ECO:0007669"/>
    <property type="project" value="InterPro"/>
</dbReference>
<evidence type="ECO:0000256" key="4">
    <source>
        <dbReference type="ARBA" id="ARBA00022449"/>
    </source>
</evidence>
<keyword evidence="7 14" id="KW-1133">Transmembrane helix</keyword>
<keyword evidence="9 12" id="KW-0406">Ion transport</keyword>
<evidence type="ECO:0000256" key="3">
    <source>
        <dbReference type="ARBA" id="ARBA00022448"/>
    </source>
</evidence>
<evidence type="ECO:0000256" key="10">
    <source>
        <dbReference type="ARBA" id="ARBA00023136"/>
    </source>
</evidence>
<feature type="compositionally biased region" description="Basic and acidic residues" evidence="13">
    <location>
        <begin position="673"/>
        <end position="691"/>
    </location>
</feature>
<keyword evidence="6 12" id="KW-0812">Transmembrane</keyword>
<feature type="signal peptide" evidence="15">
    <location>
        <begin position="1"/>
        <end position="25"/>
    </location>
</feature>
<evidence type="ECO:0000256" key="12">
    <source>
        <dbReference type="RuleBase" id="RU003722"/>
    </source>
</evidence>
<evidence type="ECO:0000256" key="15">
    <source>
        <dbReference type="SAM" id="SignalP"/>
    </source>
</evidence>
<dbReference type="NCBIfam" id="TIGR00840">
    <property type="entry name" value="b_cpa1"/>
    <property type="match status" value="1"/>
</dbReference>
<dbReference type="PRINTS" id="PR01086">
    <property type="entry name" value="NAHEXCHNGR2"/>
</dbReference>
<evidence type="ECO:0000313" key="19">
    <source>
        <dbReference type="Proteomes" id="UP000694570"/>
    </source>
</evidence>
<dbReference type="Ensembl" id="ENSSSCT00030098061.1">
    <property type="protein sequence ID" value="ENSSSCP00030045146.1"/>
    <property type="gene ID" value="ENSSSCG00030070069.1"/>
</dbReference>
<dbReference type="Proteomes" id="UP000694570">
    <property type="component" value="Unplaced"/>
</dbReference>
<keyword evidence="5" id="KW-1003">Cell membrane</keyword>
<keyword evidence="4 12" id="KW-0050">Antiport</keyword>
<proteinExistence type="inferred from homology"/>
<dbReference type="PANTHER" id="PTHR10110:SF103">
    <property type="entry name" value="SODIUM_HYDROGEN EXCHANGER 4"/>
    <property type="match status" value="1"/>
</dbReference>
<dbReference type="PANTHER" id="PTHR10110">
    <property type="entry name" value="SODIUM/HYDROGEN EXCHANGER"/>
    <property type="match status" value="1"/>
</dbReference>
<protein>
    <recommendedName>
        <fullName evidence="12">Sodium/hydrogen exchanger</fullName>
    </recommendedName>
</protein>
<evidence type="ECO:0000256" key="2">
    <source>
        <dbReference type="ARBA" id="ARBA00007367"/>
    </source>
</evidence>
<feature type="transmembrane region" description="Helical" evidence="14">
    <location>
        <begin position="129"/>
        <end position="146"/>
    </location>
</feature>
<dbReference type="Gene3D" id="6.10.140.1330">
    <property type="match status" value="1"/>
</dbReference>
<feature type="compositionally biased region" description="Basic residues" evidence="13">
    <location>
        <begin position="753"/>
        <end position="765"/>
    </location>
</feature>
<evidence type="ECO:0000256" key="5">
    <source>
        <dbReference type="ARBA" id="ARBA00022475"/>
    </source>
</evidence>
<name>A0A8D0Y2P1_PIG</name>
<sequence length="765" mass="86979">MGFQRLVPFGPWNWLLLLVALKCSAASSDLNESTNSSTRHELNARFAAASSEPAMTVSVFALDYDYVQIPYEVTLWILLASLAKIGFHLYHRLPGLMPESCLLIIVGVLVGAIIFGTDHKSPPVMDSSIYFLYLLPPMVLEGGYFMPTRPFFENIGSILWWAGLGALINAFGIGLSLYLVCQVEAFGLGDVNLLQNLLFGSLISSVDPVAVLAVFEEARVNEQLYMMIFGEALLNDGISVVLYNILIAFTKMHKFEDIEPVDILAGCARFIFVGLGGVFFGVIFGFISAFITRFTQNISAIEPLIVFMFSYLSYLVAETLYLSGILAITACAVTMKKYVEENVSQTSYTTIKYFMKMLSSVSETLIFIFMGVSTVGKNHEWHWAFICFTLAFCQIWRAISVFTLFYVSNQFRTFPFSIKDQCIIFYSGVRGAGSFSLAFLLPLSLFPRKKMFVTATLVVIYFTLFIQLMDHLKAGIEDVCGQWSHNQVRDKFKKFDHRYLRKILIRKNLPKSSIVSLYKKLEMKQAIEMVETGVLSSTALSVLHQAQRTQESKRLSPEDVESMRDFLTRNMYQVRQRTLSYNKYNLKPQTSEKQAKEILIRRQNTLRESMRKGHSLPWGTPAGTKNIRYLSFPYSNPQPTRREVRVAEFTDNDGSDSELSPVTFSTRSRRGWRKETRDTIPMKSLCRREKPPNFGYQRNMSPEEPVGGSRRAVCRPKPLFHVVDEEYESGEESEEEAPATGSRWSSEHGPSRDHHRSHSPLLRRK</sequence>
<feature type="domain" description="Cation/H+ exchanger transmembrane" evidence="16">
    <location>
        <begin position="77"/>
        <end position="467"/>
    </location>
</feature>
<evidence type="ECO:0000256" key="1">
    <source>
        <dbReference type="ARBA" id="ARBA00004424"/>
    </source>
</evidence>
<feature type="chain" id="PRO_5034445486" description="Sodium/hydrogen exchanger" evidence="15">
    <location>
        <begin position="26"/>
        <end position="765"/>
    </location>
</feature>
<feature type="transmembrane region" description="Helical" evidence="14">
    <location>
        <begin position="96"/>
        <end position="117"/>
    </location>
</feature>